<keyword evidence="2" id="KW-0732">Signal</keyword>
<organism evidence="4 5">
    <name type="scientific">Mycolicibacterium iranicum</name>
    <name type="common">Mycobacterium iranicum</name>
    <dbReference type="NCBI Taxonomy" id="912594"/>
    <lineage>
        <taxon>Bacteria</taxon>
        <taxon>Bacillati</taxon>
        <taxon>Actinomycetota</taxon>
        <taxon>Actinomycetes</taxon>
        <taxon>Mycobacteriales</taxon>
        <taxon>Mycobacteriaceae</taxon>
        <taxon>Mycolicibacterium</taxon>
    </lineage>
</organism>
<comment type="caution">
    <text evidence="4">The sequence shown here is derived from an EMBL/GenBank/DDBJ whole genome shotgun (WGS) entry which is preliminary data.</text>
</comment>
<evidence type="ECO:0000313" key="3">
    <source>
        <dbReference type="EMBL" id="MCZ0732266.1"/>
    </source>
</evidence>
<dbReference type="RefSeq" id="WP_085171679.1">
    <property type="nucleotide sequence ID" value="NZ_JAPQYE010000027.1"/>
</dbReference>
<dbReference type="Proteomes" id="UP000193622">
    <property type="component" value="Unassembled WGS sequence"/>
</dbReference>
<dbReference type="AlphaFoldDB" id="A0A1X1X2Q1"/>
<reference evidence="4 5" key="1">
    <citation type="submission" date="2016-01" db="EMBL/GenBank/DDBJ databases">
        <title>The new phylogeny of the genus Mycobacterium.</title>
        <authorList>
            <person name="Tarcisio F."/>
            <person name="Conor M."/>
            <person name="Antonella G."/>
            <person name="Elisabetta G."/>
            <person name="Giulia F.S."/>
            <person name="Sara T."/>
            <person name="Anna F."/>
            <person name="Clotilde B."/>
            <person name="Roberto B."/>
            <person name="Veronica D.S."/>
            <person name="Fabio R."/>
            <person name="Monica P."/>
            <person name="Olivier J."/>
            <person name="Enrico T."/>
            <person name="Nicola S."/>
        </authorList>
    </citation>
    <scope>NUCLEOTIDE SEQUENCE [LARGE SCALE GENOMIC DNA]</scope>
    <source>
        <strain evidence="4 5">DSM 45541</strain>
    </source>
</reference>
<evidence type="ECO:0000313" key="5">
    <source>
        <dbReference type="Proteomes" id="UP000193622"/>
    </source>
</evidence>
<feature type="region of interest" description="Disordered" evidence="1">
    <location>
        <begin position="36"/>
        <end position="137"/>
    </location>
</feature>
<dbReference type="EMBL" id="LQPC01000002">
    <property type="protein sequence ID" value="ORV93131.1"/>
    <property type="molecule type" value="Genomic_DNA"/>
</dbReference>
<feature type="compositionally biased region" description="Acidic residues" evidence="1">
    <location>
        <begin position="76"/>
        <end position="106"/>
    </location>
</feature>
<feature type="compositionally biased region" description="Acidic residues" evidence="1">
    <location>
        <begin position="116"/>
        <end position="132"/>
    </location>
</feature>
<proteinExistence type="predicted"/>
<evidence type="ECO:0000256" key="1">
    <source>
        <dbReference type="SAM" id="MobiDB-lite"/>
    </source>
</evidence>
<feature type="chain" id="PRO_5012145837" evidence="2">
    <location>
        <begin position="38"/>
        <end position="630"/>
    </location>
</feature>
<name>A0A1X1X2Q1_MYCIR</name>
<dbReference type="Proteomes" id="UP001084650">
    <property type="component" value="Unassembled WGS sequence"/>
</dbReference>
<dbReference type="EMBL" id="JAPQYE010000027">
    <property type="protein sequence ID" value="MCZ0732266.1"/>
    <property type="molecule type" value="Genomic_DNA"/>
</dbReference>
<feature type="compositionally biased region" description="Low complexity" evidence="1">
    <location>
        <begin position="36"/>
        <end position="67"/>
    </location>
</feature>
<accession>A0A1X1X2Q1</accession>
<protein>
    <submittedName>
        <fullName evidence="3">DUF1214 domain-containing protein</fullName>
    </submittedName>
</protein>
<keyword evidence="6" id="KW-1185">Reference proteome</keyword>
<evidence type="ECO:0000256" key="2">
    <source>
        <dbReference type="SAM" id="SignalP"/>
    </source>
</evidence>
<evidence type="ECO:0000313" key="4">
    <source>
        <dbReference type="EMBL" id="ORV93131.1"/>
    </source>
</evidence>
<reference evidence="3" key="2">
    <citation type="submission" date="2022-12" db="EMBL/GenBank/DDBJ databases">
        <title>Whole genome sequence of Mycolicibacterium iranicum strain SBH312.</title>
        <authorList>
            <person name="Jani J."/>
            <person name="Arifin Mustapha Z."/>
            <person name="Ahmed K."/>
            <person name="Kai Ling C."/>
        </authorList>
    </citation>
    <scope>NUCLEOTIDE SEQUENCE</scope>
    <source>
        <strain evidence="3">SBH312</strain>
    </source>
</reference>
<evidence type="ECO:0000313" key="6">
    <source>
        <dbReference type="Proteomes" id="UP001084650"/>
    </source>
</evidence>
<sequence length="630" mass="67006">MATKPALYGRYIGRVGALAVALGIGAALAHGSAIASADDTASSSDSAAAADTTDADTSATAGATTQDAAEDRDGVDGGDADTDDTEPDVEPEYETDAEDLSDEIDGDDHRRTTKDDVEDSSTPDDETDDATEESTTVSLRREIAAETVSTSSAATATAPTSSAATATVSVAATTSILGTQQQLEAEAIASRTVKTLPVQLMKLVLAAGWLTTAQREYREMGGIDWKNFWHLGRSIDEYALGAAFQQQLLNPMRPTVVAQVAPPHSWYGKDVKGSRILYDNPDTIYRFMGVNMTSTYVIRGQFTGELPADTNFSVLTGLSGITADNLSGRELLVEPDGSFTITVSGDAAAPGQRNHLQLTPDTTLIAVRNTLSDWSTQPPMSLAIERLSGPRDSLFSQLGGFAIPGLGPAVTRSPLLTALVSLIPPMKKTPPIVRGTFTAVVMALGLGMESKYIKVATTDAETGERVQPNELRNPTRNAEFLATQLQSAGYFELADDEALVVTIEPGNARYFTVPVTNLWTITDNYWDEQTSLNNAQAVADPDGRFTFVISPTDPGVYNWVSTGGFNKGTVSIRFQDLDLTSSVTPTVSARRVSLAALNAVLPPTTQYVTAAARQQQLATRKAGFDIRFAH</sequence>
<gene>
    <name evidence="4" type="ORF">AWC12_01735</name>
    <name evidence="3" type="ORF">OY187_29870</name>
</gene>
<feature type="signal peptide" evidence="2">
    <location>
        <begin position="1"/>
        <end position="37"/>
    </location>
</feature>